<dbReference type="Gene3D" id="2.60.40.1220">
    <property type="match status" value="2"/>
</dbReference>
<evidence type="ECO:0000313" key="4">
    <source>
        <dbReference type="Proteomes" id="UP000030437"/>
    </source>
</evidence>
<organism evidence="3 4">
    <name type="scientific">Lysinibacillus odysseyi 34hs-1 = NBRC 100172</name>
    <dbReference type="NCBI Taxonomy" id="1220589"/>
    <lineage>
        <taxon>Bacteria</taxon>
        <taxon>Bacillati</taxon>
        <taxon>Bacillota</taxon>
        <taxon>Bacilli</taxon>
        <taxon>Bacillales</taxon>
        <taxon>Bacillaceae</taxon>
        <taxon>Lysinibacillus</taxon>
    </lineage>
</organism>
<protein>
    <recommendedName>
        <fullName evidence="5">SbsA Ig-like domain-containing protein</fullName>
    </recommendedName>
</protein>
<evidence type="ECO:0000256" key="1">
    <source>
        <dbReference type="ARBA" id="ARBA00022729"/>
    </source>
</evidence>
<gene>
    <name evidence="3" type="ORF">CD32_13715</name>
</gene>
<proteinExistence type="predicted"/>
<feature type="signal peptide" evidence="2">
    <location>
        <begin position="1"/>
        <end position="29"/>
    </location>
</feature>
<name>A0A0A3ILR3_9BACI</name>
<sequence>MTQKHTLFKLLVSASVLPVVATGAVSVSAEDGLSVSKIQNSSTTQFTVYFNEPVELEKMTKSTELQKYFKLETADGKQTIALKRGELSKDGRSYQITTSTPVSTNRDYRLRIFGIYSQQGEKLTTYNEIVRFTKDQTPPAIQSVEWINKHQSRVVFTEPVKNYTAKFKLENGQAVTGIRTSVDGNVLTYHLGNAYAGGKFVEDGSKIIVTYNGVKDLANNLARPSLLTATIVKGEATSANLLVTSVERVGVRKFKITFNHPLYSLYPGDLAVSAGKKNFTVQNVEPIDDESYIVTVQEALAGQVTIRTAPDSYVTDMESWEDTSFSIKHDFDAEAAGVKIVKTDIIRENNLEYLFVTFNKNISVNSNTTVSYTGIYTEPKSQRKKPVKAEQVKVRAVYNEPTKVKIPLRELLNPHDIEQAAYEMDLSFENLSYGSMDGGTVTFQRSKDYSFNGEKLQVVAVNTSVTDPGKITDPRYITIDFNQPVEETVALELDNYEVRGYKLGQVQVNPKNPKQVILKIESRSYWWYTTPYLYINDLHAAGSYEEMDAYYEPIALPDIVAPYESYWNPSVTVKNAREIVLSFGQAVSISNENDFIVTDKDSTSYGAKAAVDPLNSKNVILTLSKTLPNYSTITVKLKEGKVIRDIYKNPGSFEPKSVYISTLPWYSY</sequence>
<dbReference type="Proteomes" id="UP000030437">
    <property type="component" value="Unassembled WGS sequence"/>
</dbReference>
<dbReference type="EMBL" id="JPVP01000057">
    <property type="protein sequence ID" value="KGR83758.1"/>
    <property type="molecule type" value="Genomic_DNA"/>
</dbReference>
<evidence type="ECO:0008006" key="5">
    <source>
        <dbReference type="Google" id="ProtNLM"/>
    </source>
</evidence>
<dbReference type="OrthoDB" id="2839183at2"/>
<comment type="caution">
    <text evidence="3">The sequence shown here is derived from an EMBL/GenBank/DDBJ whole genome shotgun (WGS) entry which is preliminary data.</text>
</comment>
<keyword evidence="4" id="KW-1185">Reference proteome</keyword>
<dbReference type="RefSeq" id="WP_036155569.1">
    <property type="nucleotide sequence ID" value="NZ_AVCX01000004.1"/>
</dbReference>
<accession>A0A0A3ILR3</accession>
<dbReference type="InterPro" id="IPR014755">
    <property type="entry name" value="Cu-Rt/internalin_Ig-like"/>
</dbReference>
<reference evidence="3 4" key="1">
    <citation type="submission" date="2014-02" db="EMBL/GenBank/DDBJ databases">
        <title>Draft genome sequence of Lysinibacillus odysseyi NBRC 100172.</title>
        <authorList>
            <person name="Zhang F."/>
            <person name="Wang G."/>
            <person name="Zhang L."/>
        </authorList>
    </citation>
    <scope>NUCLEOTIDE SEQUENCE [LARGE SCALE GENOMIC DNA]</scope>
    <source>
        <strain evidence="3 4">NBRC 100172</strain>
    </source>
</reference>
<evidence type="ECO:0000313" key="3">
    <source>
        <dbReference type="EMBL" id="KGR83758.1"/>
    </source>
</evidence>
<feature type="chain" id="PRO_5002001786" description="SbsA Ig-like domain-containing protein" evidence="2">
    <location>
        <begin position="30"/>
        <end position="668"/>
    </location>
</feature>
<evidence type="ECO:0000256" key="2">
    <source>
        <dbReference type="SAM" id="SignalP"/>
    </source>
</evidence>
<dbReference type="eggNOG" id="COG2247">
    <property type="taxonomic scope" value="Bacteria"/>
</dbReference>
<keyword evidence="1 2" id="KW-0732">Signal</keyword>
<dbReference type="AlphaFoldDB" id="A0A0A3ILR3"/>